<evidence type="ECO:0000313" key="3">
    <source>
        <dbReference type="Proteomes" id="UP000799439"/>
    </source>
</evidence>
<organism evidence="2 3">
    <name type="scientific">Myriangium duriaei CBS 260.36</name>
    <dbReference type="NCBI Taxonomy" id="1168546"/>
    <lineage>
        <taxon>Eukaryota</taxon>
        <taxon>Fungi</taxon>
        <taxon>Dikarya</taxon>
        <taxon>Ascomycota</taxon>
        <taxon>Pezizomycotina</taxon>
        <taxon>Dothideomycetes</taxon>
        <taxon>Dothideomycetidae</taxon>
        <taxon>Myriangiales</taxon>
        <taxon>Myriangiaceae</taxon>
        <taxon>Myriangium</taxon>
    </lineage>
</organism>
<evidence type="ECO:0000313" key="2">
    <source>
        <dbReference type="EMBL" id="KAF2157498.1"/>
    </source>
</evidence>
<protein>
    <submittedName>
        <fullName evidence="2">Uncharacterized protein</fullName>
    </submittedName>
</protein>
<dbReference type="AlphaFoldDB" id="A0A9P4MLN4"/>
<comment type="caution">
    <text evidence="2">The sequence shown here is derived from an EMBL/GenBank/DDBJ whole genome shotgun (WGS) entry which is preliminary data.</text>
</comment>
<keyword evidence="1" id="KW-0472">Membrane</keyword>
<keyword evidence="1" id="KW-1133">Transmembrane helix</keyword>
<feature type="transmembrane region" description="Helical" evidence="1">
    <location>
        <begin position="441"/>
        <end position="466"/>
    </location>
</feature>
<dbReference type="EMBL" id="ML996081">
    <property type="protein sequence ID" value="KAF2157498.1"/>
    <property type="molecule type" value="Genomic_DNA"/>
</dbReference>
<evidence type="ECO:0000256" key="1">
    <source>
        <dbReference type="SAM" id="Phobius"/>
    </source>
</evidence>
<gene>
    <name evidence="2" type="ORF">K461DRAFT_19420</name>
</gene>
<accession>A0A9P4MLN4</accession>
<sequence length="499" mass="57381">MSLFLCGGSIHTNSSHFIPERCSDQRLLQADSFSLRSCLPETGTMSQFLAELYWAFDGAEQISRDSIQETHLHKLPTELRINVIKNLLPKWAKDTIYLAAHCSNKFMGTCASHPDIFSPKTPFHTEVMDEMLKSHKTQLILQGFDSDSLSHAVRTLDWLSKISPSSCNVDICFWSCNRHLTLGNLMKWAFLCWHFRNTFSGRIVSSSQPVCNVEHSERNHERMLLRKIAKHARSVSSTCDQDGQLICNQILEAVRCSNLPPSHFKYETLLSDSKDLAMEEVQHLWRQCQPGYTPNPWHIGPWLRYNPPSGDAGNSAVHTSPWKYGWPLLCCNWGHGIDECRNKTCLHHWPEQEAAAVWEPKEVAAVRGLPPLPRLWRKRAQRAVRWWDYNRNEFHWLLVHLVTSSHFFMLHWLWTWSSGTKGVGGVAWTWRSGIKGIGDVLWNWLVGIGLILWTWLVKIMAIIAYWEGFKSARMILDALWVSECDPGTWTGHGSGQLWI</sequence>
<name>A0A9P4MLN4_9PEZI</name>
<keyword evidence="3" id="KW-1185">Reference proteome</keyword>
<proteinExistence type="predicted"/>
<reference evidence="2" key="1">
    <citation type="journal article" date="2020" name="Stud. Mycol.">
        <title>101 Dothideomycetes genomes: a test case for predicting lifestyles and emergence of pathogens.</title>
        <authorList>
            <person name="Haridas S."/>
            <person name="Albert R."/>
            <person name="Binder M."/>
            <person name="Bloem J."/>
            <person name="Labutti K."/>
            <person name="Salamov A."/>
            <person name="Andreopoulos B."/>
            <person name="Baker S."/>
            <person name="Barry K."/>
            <person name="Bills G."/>
            <person name="Bluhm B."/>
            <person name="Cannon C."/>
            <person name="Castanera R."/>
            <person name="Culley D."/>
            <person name="Daum C."/>
            <person name="Ezra D."/>
            <person name="Gonzalez J."/>
            <person name="Henrissat B."/>
            <person name="Kuo A."/>
            <person name="Liang C."/>
            <person name="Lipzen A."/>
            <person name="Lutzoni F."/>
            <person name="Magnuson J."/>
            <person name="Mondo S."/>
            <person name="Nolan M."/>
            <person name="Ohm R."/>
            <person name="Pangilinan J."/>
            <person name="Park H.-J."/>
            <person name="Ramirez L."/>
            <person name="Alfaro M."/>
            <person name="Sun H."/>
            <person name="Tritt A."/>
            <person name="Yoshinaga Y."/>
            <person name="Zwiers L.-H."/>
            <person name="Turgeon B."/>
            <person name="Goodwin S."/>
            <person name="Spatafora J."/>
            <person name="Crous P."/>
            <person name="Grigoriev I."/>
        </authorList>
    </citation>
    <scope>NUCLEOTIDE SEQUENCE</scope>
    <source>
        <strain evidence="2">CBS 260.36</strain>
    </source>
</reference>
<dbReference type="Proteomes" id="UP000799439">
    <property type="component" value="Unassembled WGS sequence"/>
</dbReference>
<keyword evidence="1" id="KW-0812">Transmembrane</keyword>